<dbReference type="SUPFAM" id="SSF50998">
    <property type="entry name" value="Quinoprotein alcohol dehydrogenase-like"/>
    <property type="match status" value="1"/>
</dbReference>
<comment type="caution">
    <text evidence="3">The sequence shown here is derived from an EMBL/GenBank/DDBJ whole genome shotgun (WGS) entry which is preliminary data.</text>
</comment>
<dbReference type="InterPro" id="IPR015943">
    <property type="entry name" value="WD40/YVTN_repeat-like_dom_sf"/>
</dbReference>
<feature type="domain" description="Novel STAND NTPase 1" evidence="2">
    <location>
        <begin position="275"/>
        <end position="432"/>
    </location>
</feature>
<protein>
    <submittedName>
        <fullName evidence="3">WD40 repeat domain-containing protein</fullName>
    </submittedName>
</protein>
<sequence length="1307" mass="140797">MSEPAFTIYPIPIAAYSTEVRRPFASIPAEDDAKAIADLLTPYGGVVHPWTDGLPDAAWVQQELGAWADRDGPRSSVLVWVGHGESDTEDAWLASYNSAQHKKGTGHHAQELANHLADEWAGRSDDHGAWTLVVIEACGAERFVQLLAAKVLSTTNPPQRFALLGGGGTGSGFLNAVPKALDLVLKSFTANDEVIRVADLVGRLEDQLAFGFAIPIGLGQARPLTPPARPLGAGVTATQDVYLELEAFLAGLPKDQRRFFVPKAQGAELGEPTWYFEGRSREHREITEWLRTTDSGLLAVTGPAGSGKSAVLGNLVVHTNPSLRELLIRTDRVQRLAAPEQPPDDVFNAAVLLTGLTTTEMINRLAADLQGEPDVSSTLEGLRTVVEDSTVMVDALDEAQDPLAVAAVLRQLSEAPGCRVVVGTRRSTNEGLDRLQPVDTNLLDELEPTATVTVDLDAEAVTRYVDHRLRALPIDPSTAAAAARSVGAHNRHFLYARLAVHEILVRPELLTAEAQPELAELLEQDNRGLFATAVDRLTVANRNFRPLLEALGHARGRGLPRADGIWATAAGAFTDGRPGEADLDNLLVAAAPYVMLDGEHGQSTYRLAHQTFVEHFHAQPSYAAGHRRIARALAARQRSATDGWADANFYAVRYLAEHLVADADRIAPASAAVVDLVTDAGWLTRAVDLLGVDQTDAVITAAKLVMEQDASRDDVDATVRWMTTFQPVDVMERTLRRSRTALTRDPTQLPGQLHARLKEYAGASMTGLGDAVGRLTTVPWLRMVEGSLDWRADLESTYSTTGKVRGLGFGHVDDLPVVAIAVDRRIELWDPRTGVPDVMSMIGLQHRATAVAMSVIDGRPVVVTSAGYDRILEVWDARTRELIAAADVGLGHAIGVGRVDGQLVIAGVDFDRTLRLVDAVTLRPFDLPPALEALDVRGFGIEDDGALVLLAVQDEPDPDRAHRILLINPADGREGWRTDPVQFDSGSLLDVMAGARIGAPFVVAAGIGRRLFWFTDGHTHVEESPYDERSRAIAIGVVGGHPIVAAAPDYDDTALVQLQQLEYDANRDGVTLSRLRSTTTEQWRYDRFVPTTVPEELGNEPPRDGSRRRALDLDRPEGWPQSAAAAGEVDGVPVIATGSVDGAVWVWDARTLSPARREGERPRAIAGPFVELPSYVLEQGWDLLYVKPNLEQATSVALGNLPGYGAIVAVACGGKARVYTIADGKRIENAADRASAVQCVAIGSLNTRTVLVTGSTGGNVAVWDPAAGTRIAGLYVDGPITNLTIDSDRVVVRTATHGDYALELREP</sequence>
<dbReference type="PANTHER" id="PTHR19855:SF11">
    <property type="entry name" value="RIBOSOME BIOGENESIS PROTEIN WDR12"/>
    <property type="match status" value="1"/>
</dbReference>
<dbReference type="SUPFAM" id="SSF52540">
    <property type="entry name" value="P-loop containing nucleoside triphosphate hydrolases"/>
    <property type="match status" value="1"/>
</dbReference>
<dbReference type="PANTHER" id="PTHR19855">
    <property type="entry name" value="WD40 REPEAT PROTEIN 12, 37"/>
    <property type="match status" value="1"/>
</dbReference>
<organism evidence="3 4">
    <name type="scientific">Kribbella soli</name>
    <dbReference type="NCBI Taxonomy" id="1124743"/>
    <lineage>
        <taxon>Bacteria</taxon>
        <taxon>Bacillati</taxon>
        <taxon>Actinomycetota</taxon>
        <taxon>Actinomycetes</taxon>
        <taxon>Propionibacteriales</taxon>
        <taxon>Kribbellaceae</taxon>
        <taxon>Kribbella</taxon>
    </lineage>
</organism>
<name>A0A4R0H047_9ACTN</name>
<feature type="compositionally biased region" description="Basic and acidic residues" evidence="1">
    <location>
        <begin position="1101"/>
        <end position="1111"/>
    </location>
</feature>
<evidence type="ECO:0000313" key="4">
    <source>
        <dbReference type="Proteomes" id="UP000292346"/>
    </source>
</evidence>
<dbReference type="InterPro" id="IPR011047">
    <property type="entry name" value="Quinoprotein_ADH-like_sf"/>
</dbReference>
<evidence type="ECO:0000259" key="2">
    <source>
        <dbReference type="Pfam" id="PF20703"/>
    </source>
</evidence>
<dbReference type="InterPro" id="IPR049052">
    <property type="entry name" value="nSTAND1"/>
</dbReference>
<gene>
    <name evidence="3" type="ORF">E0H45_36375</name>
</gene>
<dbReference type="Pfam" id="PF20703">
    <property type="entry name" value="nSTAND1"/>
    <property type="match status" value="1"/>
</dbReference>
<dbReference type="InterPro" id="IPR027417">
    <property type="entry name" value="P-loop_NTPase"/>
</dbReference>
<dbReference type="RefSeq" id="WP_131346291.1">
    <property type="nucleotide sequence ID" value="NZ_SJJZ01000005.1"/>
</dbReference>
<dbReference type="Proteomes" id="UP000292346">
    <property type="component" value="Unassembled WGS sequence"/>
</dbReference>
<reference evidence="3 4" key="1">
    <citation type="submission" date="2019-02" db="EMBL/GenBank/DDBJ databases">
        <title>Kribbella capetownensis sp. nov. and Kribbella speibonae sp. nov., isolated from soil.</title>
        <authorList>
            <person name="Curtis S.M."/>
            <person name="Norton I."/>
            <person name="Everest G.J."/>
            <person name="Meyers P.R."/>
        </authorList>
    </citation>
    <scope>NUCLEOTIDE SEQUENCE [LARGE SCALE GENOMIC DNA]</scope>
    <source>
        <strain evidence="3 4">KCTC 29219</strain>
    </source>
</reference>
<dbReference type="OrthoDB" id="414967at2"/>
<accession>A0A4R0H047</accession>
<keyword evidence="4" id="KW-1185">Reference proteome</keyword>
<dbReference type="EMBL" id="SJJZ01000005">
    <property type="protein sequence ID" value="TCC02524.1"/>
    <property type="molecule type" value="Genomic_DNA"/>
</dbReference>
<proteinExistence type="predicted"/>
<evidence type="ECO:0000256" key="1">
    <source>
        <dbReference type="SAM" id="MobiDB-lite"/>
    </source>
</evidence>
<evidence type="ECO:0000313" key="3">
    <source>
        <dbReference type="EMBL" id="TCC02524.1"/>
    </source>
</evidence>
<feature type="region of interest" description="Disordered" evidence="1">
    <location>
        <begin position="1092"/>
        <end position="1111"/>
    </location>
</feature>
<dbReference type="Gene3D" id="2.130.10.10">
    <property type="entry name" value="YVTN repeat-like/Quinoprotein amine dehydrogenase"/>
    <property type="match status" value="2"/>
</dbReference>